<organism evidence="1 2">
    <name type="scientific">Luteolibacter yonseiensis</name>
    <dbReference type="NCBI Taxonomy" id="1144680"/>
    <lineage>
        <taxon>Bacteria</taxon>
        <taxon>Pseudomonadati</taxon>
        <taxon>Verrucomicrobiota</taxon>
        <taxon>Verrucomicrobiia</taxon>
        <taxon>Verrucomicrobiales</taxon>
        <taxon>Verrucomicrobiaceae</taxon>
        <taxon>Luteolibacter</taxon>
    </lineage>
</organism>
<dbReference type="RefSeq" id="WP_200348962.1">
    <property type="nucleotide sequence ID" value="NZ_BAABHZ010000005.1"/>
</dbReference>
<evidence type="ECO:0000313" key="2">
    <source>
        <dbReference type="Proteomes" id="UP000600139"/>
    </source>
</evidence>
<evidence type="ECO:0000313" key="1">
    <source>
        <dbReference type="EMBL" id="MBK1813996.1"/>
    </source>
</evidence>
<dbReference type="Proteomes" id="UP000600139">
    <property type="component" value="Unassembled WGS sequence"/>
</dbReference>
<keyword evidence="2" id="KW-1185">Reference proteome</keyword>
<accession>A0A934V9P1</accession>
<gene>
    <name evidence="1" type="ORF">JIN84_00040</name>
</gene>
<proteinExistence type="predicted"/>
<comment type="caution">
    <text evidence="1">The sequence shown here is derived from an EMBL/GenBank/DDBJ whole genome shotgun (WGS) entry which is preliminary data.</text>
</comment>
<sequence length="135" mass="15233">MIKTSRGCLWAVVLVVAAIAIVYLQDALLPSHAAGNLPEGATEIQEFYADYGIITGDFVRLLKARIPENQVAEYARKVGAVDRAGDGDKGRYPTWSREADWFKPRKPPLYYRVEPGYRLIVGWENGYVYYDACAW</sequence>
<reference evidence="1" key="1">
    <citation type="submission" date="2021-01" db="EMBL/GenBank/DDBJ databases">
        <title>Modified the classification status of verrucomicrobia.</title>
        <authorList>
            <person name="Feng X."/>
        </authorList>
    </citation>
    <scope>NUCLEOTIDE SEQUENCE</scope>
    <source>
        <strain evidence="1">JCM 18052</strain>
    </source>
</reference>
<dbReference type="EMBL" id="JAENIK010000001">
    <property type="protein sequence ID" value="MBK1813996.1"/>
    <property type="molecule type" value="Genomic_DNA"/>
</dbReference>
<dbReference type="AlphaFoldDB" id="A0A934V9P1"/>
<name>A0A934V9P1_9BACT</name>
<protein>
    <submittedName>
        <fullName evidence="1">Uncharacterized protein</fullName>
    </submittedName>
</protein>